<evidence type="ECO:0000256" key="43">
    <source>
        <dbReference type="ARBA" id="ARBA00023576"/>
    </source>
</evidence>
<feature type="active site" description="Charge relay system; for serine protease NS3 activity" evidence="49">
    <location>
        <position position="1087"/>
    </location>
</feature>
<keyword evidence="31" id="KW-1182">Viral ion channel</keyword>
<dbReference type="Pfam" id="PF00271">
    <property type="entry name" value="Helicase_C"/>
    <property type="match status" value="1"/>
</dbReference>
<evidence type="ECO:0000256" key="2">
    <source>
        <dbReference type="ARBA" id="ARBA00004192"/>
    </source>
</evidence>
<dbReference type="PANTHER" id="PTHR18934">
    <property type="entry name" value="ATP-DEPENDENT RNA HELICASE"/>
    <property type="match status" value="1"/>
</dbReference>
<feature type="transmembrane region" description="Helical" evidence="51">
    <location>
        <begin position="688"/>
        <end position="705"/>
    </location>
</feature>
<keyword evidence="9" id="KW-0696">RNA-directed RNA polymerase</keyword>
<keyword evidence="11" id="KW-1170">Fusion of virus membrane with host endosomal membrane</keyword>
<evidence type="ECO:0000259" key="52">
    <source>
        <dbReference type="PROSITE" id="PS50507"/>
    </source>
</evidence>
<evidence type="ECO:0000256" key="3">
    <source>
        <dbReference type="ARBA" id="ARBA00004242"/>
    </source>
</evidence>
<keyword evidence="36" id="KW-1015">Disulfide bond</keyword>
<dbReference type="GO" id="GO:0030430">
    <property type="term" value="C:host cell cytoplasm"/>
    <property type="evidence" value="ECO:0007669"/>
    <property type="project" value="UniProtKB-SubCell"/>
</dbReference>
<dbReference type="PRINTS" id="PR00729">
    <property type="entry name" value="CDVENDOPTASE"/>
</dbReference>
<evidence type="ECO:0000256" key="32">
    <source>
        <dbReference type="ARBA" id="ARBA00023050"/>
    </source>
</evidence>
<evidence type="ECO:0000256" key="37">
    <source>
        <dbReference type="ARBA" id="ARBA00023180"/>
    </source>
</evidence>
<feature type="region of interest" description="Disordered" evidence="50">
    <location>
        <begin position="2541"/>
        <end position="2568"/>
    </location>
</feature>
<feature type="transmembrane region" description="Helical" evidence="51">
    <location>
        <begin position="649"/>
        <end position="667"/>
    </location>
</feature>
<evidence type="ECO:0000256" key="25">
    <source>
        <dbReference type="ARBA" id="ARBA00022840"/>
    </source>
</evidence>
<feature type="transmembrane region" description="Helical" evidence="51">
    <location>
        <begin position="725"/>
        <end position="744"/>
    </location>
</feature>
<keyword evidence="18" id="KW-0548">Nucleotidyltransferase</keyword>
<comment type="function">
    <text evidence="42">Plays a role in the regulation of viral RNA replication.</text>
</comment>
<keyword evidence="24 49" id="KW-0720">Serine protease</keyword>
<dbReference type="GO" id="GO:0004252">
    <property type="term" value="F:serine-type endopeptidase activity"/>
    <property type="evidence" value="ECO:0007669"/>
    <property type="project" value="InterPro"/>
</dbReference>
<keyword evidence="27" id="KW-1043">Host membrane</keyword>
<dbReference type="GO" id="GO:0033644">
    <property type="term" value="C:host cell membrane"/>
    <property type="evidence" value="ECO:0007669"/>
    <property type="project" value="UniProtKB-SubCell"/>
</dbReference>
<evidence type="ECO:0000256" key="16">
    <source>
        <dbReference type="ARBA" id="ARBA00022679"/>
    </source>
</evidence>
<dbReference type="GO" id="GO:0034220">
    <property type="term" value="P:monoatomic ion transmembrane transport"/>
    <property type="evidence" value="ECO:0007669"/>
    <property type="project" value="UniProtKB-KW"/>
</dbReference>
<evidence type="ECO:0000256" key="51">
    <source>
        <dbReference type="SAM" id="Phobius"/>
    </source>
</evidence>
<dbReference type="InterPro" id="IPR007094">
    <property type="entry name" value="RNA-dir_pol_PSvirus"/>
</dbReference>
<evidence type="ECO:0000256" key="41">
    <source>
        <dbReference type="ARBA" id="ARBA00023303"/>
    </source>
</evidence>
<comment type="function">
    <text evidence="45">Packages viral RNA to form a viral nucleocapsid and thereby protects viral RNA. Also plays a role in transcription regulation. Protects the incoming virus against IFN-induced effectors.</text>
</comment>
<keyword evidence="37" id="KW-0325">Glycoprotein</keyword>
<dbReference type="InterPro" id="IPR043128">
    <property type="entry name" value="Rev_trsase/Diguanyl_cyclase"/>
</dbReference>
<dbReference type="GO" id="GO:0003723">
    <property type="term" value="F:RNA binding"/>
    <property type="evidence" value="ECO:0007669"/>
    <property type="project" value="InterPro"/>
</dbReference>
<keyword evidence="17 51" id="KW-0812">Transmembrane</keyword>
<evidence type="ECO:0000256" key="10">
    <source>
        <dbReference type="ARBA" id="ARBA00022506"/>
    </source>
</evidence>
<keyword evidence="8" id="KW-1113">Inhibition of host RLR pathway by virus</keyword>
<evidence type="ECO:0000259" key="53">
    <source>
        <dbReference type="PROSITE" id="PS51192"/>
    </source>
</evidence>
<evidence type="ECO:0000256" key="28">
    <source>
        <dbReference type="ARBA" id="ARBA00022931"/>
    </source>
</evidence>
<keyword evidence="26" id="KW-0946">Virion</keyword>
<evidence type="ECO:0000256" key="17">
    <source>
        <dbReference type="ARBA" id="ARBA00022692"/>
    </source>
</evidence>
<keyword evidence="15 49" id="KW-0645">Protease</keyword>
<evidence type="ECO:0000256" key="6">
    <source>
        <dbReference type="ARBA" id="ARBA00020107"/>
    </source>
</evidence>
<comment type="function">
    <text evidence="44">Leader cysteine autoprotease that cleaves itself from the nascent polyprotein during translation of the viral mRNA. Once released, plays a role in the inhibition of host innate immune response by interacting with host IRF3 and inducing its proteasomal degradation.</text>
</comment>
<keyword evidence="14" id="KW-1090">Inhibition of host innate immune response by virus</keyword>
<organism evidence="56">
    <name type="scientific">Bamboo rat pestivirus</name>
    <dbReference type="NCBI Taxonomy" id="2917187"/>
    <lineage>
        <taxon>Viruses</taxon>
        <taxon>Riboviria</taxon>
        <taxon>Orthornavirae</taxon>
        <taxon>Kitrinoviricota</taxon>
        <taxon>Flasuviricetes</taxon>
        <taxon>Amarillovirales</taxon>
        <taxon>Flaviviridae</taxon>
        <taxon>Pestivirus</taxon>
    </lineage>
</organism>
<feature type="active site" description="Charge relay system; for serine protease NS3 activity" evidence="49">
    <location>
        <position position="1124"/>
    </location>
</feature>
<keyword evidence="32" id="KW-1072">Activation of host autophagy by virus</keyword>
<evidence type="ECO:0000256" key="13">
    <source>
        <dbReference type="ARBA" id="ARBA00022595"/>
    </source>
</evidence>
<evidence type="ECO:0000256" key="46">
    <source>
        <dbReference type="ARBA" id="ARBA00046377"/>
    </source>
</evidence>
<feature type="compositionally biased region" description="Polar residues" evidence="50">
    <location>
        <begin position="2555"/>
        <end position="2567"/>
    </location>
</feature>
<comment type="catalytic activity">
    <reaction evidence="47">
        <text>a ribonucleoside 5'-triphosphate + H2O = a ribonucleoside 5'-diphosphate + phosphate + H(+)</text>
        <dbReference type="Rhea" id="RHEA:23680"/>
        <dbReference type="ChEBI" id="CHEBI:15377"/>
        <dbReference type="ChEBI" id="CHEBI:15378"/>
        <dbReference type="ChEBI" id="CHEBI:43474"/>
        <dbReference type="ChEBI" id="CHEBI:57930"/>
        <dbReference type="ChEBI" id="CHEBI:61557"/>
        <dbReference type="EC" id="3.6.1.15"/>
    </reaction>
</comment>
<dbReference type="GO" id="GO:0046718">
    <property type="term" value="P:symbiont entry into host cell"/>
    <property type="evidence" value="ECO:0007669"/>
    <property type="project" value="UniProtKB-KW"/>
</dbReference>
<reference evidence="56" key="1">
    <citation type="journal article" date="2023" name="Nat. Commun.">
        <title>Virus diversity, wildlife-domestic animal circulation and potential zoonotic viruses of small mammals, pangolins and zoo animals.</title>
        <authorList>
            <person name="Cui X."/>
            <person name="Fan K."/>
            <person name="Liang X."/>
            <person name="Gong W."/>
            <person name="Chen W."/>
            <person name="He B."/>
            <person name="Chen X."/>
            <person name="Wang H."/>
            <person name="Wang X."/>
            <person name="Zhang P."/>
            <person name="Lu X."/>
            <person name="Chen R."/>
            <person name="Lin K."/>
            <person name="Liu J."/>
            <person name="Zhai J."/>
            <person name="Liu D.X."/>
            <person name="Shan F."/>
            <person name="Li Y."/>
            <person name="Chen R.A."/>
            <person name="Meng H."/>
            <person name="Li X."/>
            <person name="Mi S."/>
            <person name="Jiang J."/>
            <person name="Zhou N."/>
            <person name="Chen Z."/>
            <person name="Zou J.-J."/>
            <person name="Ge D."/>
            <person name="Yang Q."/>
            <person name="He K."/>
            <person name="Chen T."/>
            <person name="Wu Y.-J."/>
            <person name="Lu H."/>
            <person name="Irwin D.M."/>
            <person name="Shen X."/>
            <person name="Hu Y."/>
            <person name="Lu X."/>
            <person name="Ding C."/>
            <person name="Guan Y."/>
            <person name="Tu C."/>
            <person name="Shen Y."/>
        </authorList>
    </citation>
    <scope>NUCLEOTIDE SEQUENCE</scope>
    <source>
        <strain evidence="56">HN/DZ1/2020</strain>
    </source>
</reference>
<dbReference type="PANTHER" id="PTHR18934:SF91">
    <property type="entry name" value="PRE-MRNA-SPLICING FACTOR ATP-DEPENDENT RNA HELICASE PRP16"/>
    <property type="match status" value="1"/>
</dbReference>
<feature type="transmembrane region" description="Helical" evidence="51">
    <location>
        <begin position="346"/>
        <end position="371"/>
    </location>
</feature>
<dbReference type="SUPFAM" id="SSF52540">
    <property type="entry name" value="P-loop containing nucleoside triphosphate hydrolases"/>
    <property type="match status" value="1"/>
</dbReference>
<keyword evidence="13" id="KW-1162">Viral penetration into host cytoplasm</keyword>
<feature type="transmembrane region" description="Helical" evidence="51">
    <location>
        <begin position="780"/>
        <end position="799"/>
    </location>
</feature>
<evidence type="ECO:0000256" key="44">
    <source>
        <dbReference type="ARBA" id="ARBA00023578"/>
    </source>
</evidence>
<evidence type="ECO:0000259" key="54">
    <source>
        <dbReference type="PROSITE" id="PS51194"/>
    </source>
</evidence>
<keyword evidence="35 51" id="KW-0472">Membrane</keyword>
<evidence type="ECO:0000259" key="55">
    <source>
        <dbReference type="PROSITE" id="PS51535"/>
    </source>
</evidence>
<evidence type="ECO:0000256" key="20">
    <source>
        <dbReference type="ARBA" id="ARBA00022801"/>
    </source>
</evidence>
<evidence type="ECO:0000256" key="26">
    <source>
        <dbReference type="ARBA" id="ARBA00022844"/>
    </source>
</evidence>
<evidence type="ECO:0000256" key="34">
    <source>
        <dbReference type="ARBA" id="ARBA00023134"/>
    </source>
</evidence>
<protein>
    <recommendedName>
        <fullName evidence="6">Genome polyprotein</fullName>
    </recommendedName>
</protein>
<keyword evidence="38" id="KW-1035">Host cytoplasm</keyword>
<keyword evidence="28" id="KW-1092">Inhibition of host IRF3 by virus</keyword>
<evidence type="ECO:0000256" key="23">
    <source>
        <dbReference type="ARBA" id="ARBA00022807"/>
    </source>
</evidence>
<dbReference type="GO" id="GO:0008234">
    <property type="term" value="F:cysteine-type peptidase activity"/>
    <property type="evidence" value="ECO:0007669"/>
    <property type="project" value="UniProtKB-KW"/>
</dbReference>
<comment type="function">
    <text evidence="43">Acts as a cofactor for the NS3 protease activity.</text>
</comment>
<dbReference type="Pfam" id="PF07652">
    <property type="entry name" value="Flavi_DEAD"/>
    <property type="match status" value="1"/>
</dbReference>
<dbReference type="Pfam" id="PF05578">
    <property type="entry name" value="Peptidase_S31"/>
    <property type="match status" value="1"/>
</dbReference>
<feature type="domain" description="RdRp catalytic" evidence="52">
    <location>
        <begin position="2960"/>
        <end position="3083"/>
    </location>
</feature>
<dbReference type="InterPro" id="IPR027417">
    <property type="entry name" value="P-loop_NTPase"/>
</dbReference>
<evidence type="ECO:0000256" key="7">
    <source>
        <dbReference type="ARBA" id="ARBA00022448"/>
    </source>
</evidence>
<feature type="domain" description="Helicase ATP-binding" evidence="53">
    <location>
        <begin position="1232"/>
        <end position="1391"/>
    </location>
</feature>
<evidence type="ECO:0000256" key="27">
    <source>
        <dbReference type="ARBA" id="ARBA00022870"/>
    </source>
</evidence>
<dbReference type="GO" id="GO:0005524">
    <property type="term" value="F:ATP binding"/>
    <property type="evidence" value="ECO:0007669"/>
    <property type="project" value="UniProtKB-KW"/>
</dbReference>
<dbReference type="GO" id="GO:0015267">
    <property type="term" value="F:channel activity"/>
    <property type="evidence" value="ECO:0007669"/>
    <property type="project" value="UniProtKB-KW"/>
</dbReference>
<feature type="domain" description="Peptidase S31" evidence="55">
    <location>
        <begin position="1020"/>
        <end position="1192"/>
    </location>
</feature>
<keyword evidence="16" id="KW-0808">Transferase</keyword>
<evidence type="ECO:0000256" key="21">
    <source>
        <dbReference type="ARBA" id="ARBA00022804"/>
    </source>
</evidence>
<evidence type="ECO:0000256" key="24">
    <source>
        <dbReference type="ARBA" id="ARBA00022825"/>
    </source>
</evidence>
<dbReference type="GO" id="GO:0003724">
    <property type="term" value="F:RNA helicase activity"/>
    <property type="evidence" value="ECO:0007669"/>
    <property type="project" value="UniProtKB-EC"/>
</dbReference>
<evidence type="ECO:0000256" key="35">
    <source>
        <dbReference type="ARBA" id="ARBA00023136"/>
    </source>
</evidence>
<dbReference type="InterPro" id="IPR043502">
    <property type="entry name" value="DNA/RNA_pol_sf"/>
</dbReference>
<dbReference type="GO" id="GO:0019062">
    <property type="term" value="P:virion attachment to host cell"/>
    <property type="evidence" value="ECO:0007669"/>
    <property type="project" value="UniProtKB-KW"/>
</dbReference>
<feature type="transmembrane region" description="Helical" evidence="51">
    <location>
        <begin position="751"/>
        <end position="768"/>
    </location>
</feature>
<evidence type="ECO:0000256" key="49">
    <source>
        <dbReference type="PROSITE-ProRule" id="PRU00868"/>
    </source>
</evidence>
<dbReference type="PROSITE" id="PS51194">
    <property type="entry name" value="HELICASE_CTER"/>
    <property type="match status" value="1"/>
</dbReference>
<dbReference type="PROSITE" id="PS50507">
    <property type="entry name" value="RDRP_SSRNA_POS"/>
    <property type="match status" value="1"/>
</dbReference>
<evidence type="ECO:0000256" key="48">
    <source>
        <dbReference type="ARBA" id="ARBA00047984"/>
    </source>
</evidence>
<evidence type="ECO:0000256" key="5">
    <source>
        <dbReference type="ARBA" id="ARBA00010133"/>
    </source>
</evidence>
<comment type="subcellular location">
    <subcellularLocation>
        <location evidence="2">Host cytoplasm</location>
    </subcellularLocation>
    <subcellularLocation>
        <location evidence="3">Host membrane</location>
        <topology evidence="3">Peripheral membrane protein</topology>
    </subcellularLocation>
    <subcellularLocation>
        <location evidence="4">Virion membrane</location>
        <topology evidence="4">Peripheral membrane protein</topology>
    </subcellularLocation>
</comment>
<keyword evidence="40" id="KW-1160">Virus entry into host cell</keyword>
<evidence type="ECO:0000256" key="40">
    <source>
        <dbReference type="ARBA" id="ARBA00023296"/>
    </source>
</evidence>
<dbReference type="PROSITE" id="PS00531">
    <property type="entry name" value="RNASE_T2_2"/>
    <property type="match status" value="1"/>
</dbReference>
<dbReference type="EMBL" id="OP860403">
    <property type="protein sequence ID" value="WFS72476.1"/>
    <property type="molecule type" value="Genomic_RNA"/>
</dbReference>
<dbReference type="SMART" id="SM00490">
    <property type="entry name" value="HELICc"/>
    <property type="match status" value="1"/>
</dbReference>
<dbReference type="GO" id="GO:0055036">
    <property type="term" value="C:virion membrane"/>
    <property type="evidence" value="ECO:0007669"/>
    <property type="project" value="UniProtKB-SubCell"/>
</dbReference>
<evidence type="ECO:0000256" key="12">
    <source>
        <dbReference type="ARBA" id="ARBA00022581"/>
    </source>
</evidence>
<dbReference type="GO" id="GO:0006508">
    <property type="term" value="P:proteolysis"/>
    <property type="evidence" value="ECO:0007669"/>
    <property type="project" value="UniProtKB-KW"/>
</dbReference>
<evidence type="ECO:0000256" key="14">
    <source>
        <dbReference type="ARBA" id="ARBA00022632"/>
    </source>
</evidence>
<dbReference type="GO" id="GO:0005525">
    <property type="term" value="F:GTP binding"/>
    <property type="evidence" value="ECO:0007669"/>
    <property type="project" value="UniProtKB-KW"/>
</dbReference>
<dbReference type="GO" id="GO:0003968">
    <property type="term" value="F:RNA-directed RNA polymerase activity"/>
    <property type="evidence" value="ECO:0007669"/>
    <property type="project" value="UniProtKB-KW"/>
</dbReference>
<evidence type="ECO:0000256" key="30">
    <source>
        <dbReference type="ARBA" id="ARBA00022989"/>
    </source>
</evidence>
<evidence type="ECO:0000256" key="45">
    <source>
        <dbReference type="ARBA" id="ARBA00034097"/>
    </source>
</evidence>
<dbReference type="SUPFAM" id="SSF56672">
    <property type="entry name" value="DNA/RNA polymerases"/>
    <property type="match status" value="1"/>
</dbReference>
<evidence type="ECO:0000256" key="18">
    <source>
        <dbReference type="ARBA" id="ARBA00022695"/>
    </source>
</evidence>
<keyword evidence="34" id="KW-0342">GTP-binding</keyword>
<keyword evidence="25" id="KW-0067">ATP-binding</keyword>
<dbReference type="PROSITE" id="PS51535">
    <property type="entry name" value="PESTIVIRUS_NS3PRO"/>
    <property type="match status" value="1"/>
</dbReference>
<feature type="transmembrane region" description="Helical" evidence="51">
    <location>
        <begin position="607"/>
        <end position="629"/>
    </location>
</feature>
<dbReference type="GO" id="GO:0039548">
    <property type="term" value="P:symbiont-mediated suppression of host cytoplasmic pattern recognition receptor signaling pathway via inhibition of IRF3 activity"/>
    <property type="evidence" value="ECO:0007669"/>
    <property type="project" value="UniProtKB-KW"/>
</dbReference>
<dbReference type="InterPro" id="IPR001650">
    <property type="entry name" value="Helicase_C-like"/>
</dbReference>
<feature type="domain" description="Helicase C-terminal" evidence="54">
    <location>
        <begin position="1413"/>
        <end position="1580"/>
    </location>
</feature>
<comment type="catalytic activity">
    <reaction evidence="48">
        <text>ATP + H2O = ADP + phosphate + H(+)</text>
        <dbReference type="Rhea" id="RHEA:13065"/>
        <dbReference type="ChEBI" id="CHEBI:15377"/>
        <dbReference type="ChEBI" id="CHEBI:15378"/>
        <dbReference type="ChEBI" id="CHEBI:30616"/>
        <dbReference type="ChEBI" id="CHEBI:43474"/>
        <dbReference type="ChEBI" id="CHEBI:456216"/>
        <dbReference type="EC" id="3.6.4.13"/>
    </reaction>
</comment>
<dbReference type="InterPro" id="IPR042311">
    <property type="entry name" value="Pestivirus_E2_D"/>
</dbReference>
<dbReference type="Pfam" id="PF16329">
    <property type="entry name" value="Pestivirus_E2"/>
    <property type="match status" value="1"/>
</dbReference>
<dbReference type="Gene3D" id="3.90.730.10">
    <property type="entry name" value="Ribonuclease T2-like"/>
    <property type="match status" value="1"/>
</dbReference>
<comment type="subunit">
    <text evidence="46">Homodimer; disulfide-linked. Heterodimer with E1; disulfide-linked.</text>
</comment>
<evidence type="ECO:0000256" key="9">
    <source>
        <dbReference type="ARBA" id="ARBA00022484"/>
    </source>
</evidence>
<keyword evidence="23" id="KW-0788">Thiol protease</keyword>
<keyword evidence="21" id="KW-1161">Viral attachment to host cell</keyword>
<keyword evidence="20 49" id="KW-0378">Hydrolase</keyword>
<dbReference type="InterPro" id="IPR033130">
    <property type="entry name" value="RNase_T2_His_AS_2"/>
</dbReference>
<keyword evidence="33" id="KW-0406">Ion transport</keyword>
<dbReference type="Gene3D" id="3.30.70.270">
    <property type="match status" value="2"/>
</dbReference>
<dbReference type="InterPro" id="IPR000280">
    <property type="entry name" value="Pestivirus_NS3_S31"/>
</dbReference>
<evidence type="ECO:0000256" key="22">
    <source>
        <dbReference type="ARBA" id="ARBA00022806"/>
    </source>
</evidence>
<dbReference type="InterPro" id="IPR002166">
    <property type="entry name" value="RNA_pol_HCV"/>
</dbReference>
<evidence type="ECO:0000256" key="19">
    <source>
        <dbReference type="ARBA" id="ARBA00022741"/>
    </source>
</evidence>
<dbReference type="GO" id="GO:0039520">
    <property type="term" value="P:symbiont-mediated activation of host autophagy"/>
    <property type="evidence" value="ECO:0007669"/>
    <property type="project" value="UniProtKB-KW"/>
</dbReference>
<dbReference type="Gene3D" id="3.40.50.300">
    <property type="entry name" value="P-loop containing nucleotide triphosphate hydrolases"/>
    <property type="match status" value="2"/>
</dbReference>
<dbReference type="GO" id="GO:0039694">
    <property type="term" value="P:viral RNA genome replication"/>
    <property type="evidence" value="ECO:0007669"/>
    <property type="project" value="InterPro"/>
</dbReference>
<proteinExistence type="inferred from homology"/>
<dbReference type="InterPro" id="IPR032521">
    <property type="entry name" value="Pestivirus_E2"/>
</dbReference>
<keyword evidence="29" id="KW-0693">Viral RNA replication</keyword>
<dbReference type="SMART" id="SM00487">
    <property type="entry name" value="DEXDc"/>
    <property type="match status" value="1"/>
</dbReference>
<dbReference type="GO" id="GO:0033897">
    <property type="term" value="F:ribonuclease T2 activity"/>
    <property type="evidence" value="ECO:0007669"/>
    <property type="project" value="InterPro"/>
</dbReference>
<keyword evidence="22" id="KW-0347">Helicase</keyword>
<dbReference type="GO" id="GO:0039654">
    <property type="term" value="P:fusion of virus membrane with host endosome membrane"/>
    <property type="evidence" value="ECO:0007669"/>
    <property type="project" value="UniProtKB-KW"/>
</dbReference>
<dbReference type="InterPro" id="IPR011492">
    <property type="entry name" value="Flavi_DEAD"/>
</dbReference>
<evidence type="ECO:0000256" key="50">
    <source>
        <dbReference type="SAM" id="MobiDB-lite"/>
    </source>
</evidence>
<keyword evidence="19" id="KW-0547">Nucleotide-binding</keyword>
<keyword evidence="30 51" id="KW-1133">Transmembrane helix</keyword>
<evidence type="ECO:0000256" key="36">
    <source>
        <dbReference type="ARBA" id="ARBA00023157"/>
    </source>
</evidence>
<evidence type="ECO:0000256" key="4">
    <source>
        <dbReference type="ARBA" id="ARBA00004650"/>
    </source>
</evidence>
<evidence type="ECO:0000256" key="38">
    <source>
        <dbReference type="ARBA" id="ARBA00023200"/>
    </source>
</evidence>
<dbReference type="PROSITE" id="PS51192">
    <property type="entry name" value="HELICASE_ATP_BIND_1"/>
    <property type="match status" value="1"/>
</dbReference>
<dbReference type="Pfam" id="PF00998">
    <property type="entry name" value="RdRP_3"/>
    <property type="match status" value="1"/>
</dbReference>
<comment type="catalytic activity">
    <reaction evidence="1">
        <text>Leu is conserved at position P1 for all four cleavage sites. Alanine is found at position P1' of the NS4A-NS4B cleavage site, whereas serine is found at position P1' of the NS3-NS4A, NS4B-NS5A and NS5A-NS5B cleavage sites.</text>
        <dbReference type="EC" id="3.4.21.113"/>
    </reaction>
</comment>
<feature type="active site" description="Charge relay system; for serine protease NS3 activity" evidence="49">
    <location>
        <position position="1181"/>
    </location>
</feature>
<keyword evidence="7" id="KW-0813">Transport</keyword>
<evidence type="ECO:0000256" key="42">
    <source>
        <dbReference type="ARBA" id="ARBA00023574"/>
    </source>
</evidence>
<dbReference type="InterPro" id="IPR036430">
    <property type="entry name" value="RNase_T2-like_sf"/>
</dbReference>
<keyword evidence="12" id="KW-0945">Host-virus interaction</keyword>
<keyword evidence="10" id="KW-1168">Fusion of virus membrane with host membrane</keyword>
<comment type="similarity">
    <text evidence="5">Belongs to the pestivirus polyprotein family.</text>
</comment>
<evidence type="ECO:0000256" key="29">
    <source>
        <dbReference type="ARBA" id="ARBA00022953"/>
    </source>
</evidence>
<accession>A0AAT9TYU3</accession>
<evidence type="ECO:0000313" key="56">
    <source>
        <dbReference type="EMBL" id="WFS72476.1"/>
    </source>
</evidence>
<evidence type="ECO:0000256" key="39">
    <source>
        <dbReference type="ARBA" id="ARBA00023280"/>
    </source>
</evidence>
<dbReference type="InterPro" id="IPR014001">
    <property type="entry name" value="Helicase_ATP-bd"/>
</dbReference>
<keyword evidence="39" id="KW-0899">Viral immunoevasion</keyword>
<evidence type="ECO:0000256" key="15">
    <source>
        <dbReference type="ARBA" id="ARBA00022670"/>
    </source>
</evidence>
<name>A0AAT9TYU3_9FLAV</name>
<dbReference type="Gene3D" id="2.60.40.4200">
    <property type="entry name" value="Pestivirus envelope glycoprotein E2, C-terminal domain"/>
    <property type="match status" value="1"/>
</dbReference>
<evidence type="ECO:0000256" key="47">
    <source>
        <dbReference type="ARBA" id="ARBA00047631"/>
    </source>
</evidence>
<evidence type="ECO:0000256" key="33">
    <source>
        <dbReference type="ARBA" id="ARBA00023065"/>
    </source>
</evidence>
<sequence length="3335" mass="382340">MYERNVNRSLHGIWPEKICKGLPNVSISDEQFKKIGMMDSSPETNYTCCHLQYHEWKKHGWCNNPNQISWLNNMTQWQVKLNNNSQSQECAVQCRYDAEKEINIVLQARNKPGPMTGCKENRNYSFSGEIRNKFCKGSDFSSSMIVNTKLENKVPKLEKIARGMEVVLDGTRRAFSSVLSFLESVGQMLPKVEALEVYCKNYTVRGLYIHVNNCLPKGLPEKTQILSYNLIYLGEEDPMLNLHHFMKSGLDKWVLLILGILSELNGELASSIYLMLEYGIEYIKHEKIQTENLTDEINITRVLRASDTIPGWVWVAGEWNCVKPSWWPGGSTIEVIFSDLFYTIKIFISIIEGVIKTFKTMNLIFFTIILYKAIKGKMIQAALWLMLLGSTEAKCVPALNPFANEGVSIDEKTGKQKNNDNVQKYMIVQHKGWMELMEKKTIIGKNSTKTCYNDTTLDITSWEKQPSYRKSCGQEFPWWPGDLKIGWLKYDYWWVNTGKDNCTLRQNIIISKHGKIKCHRNGQMLSLDLLEKEDNTNISEIPCSPIKEKSMGTPESGRCVYEWAPRVKGWAYDDKDPYWQQYVLKGDYQYWTVMSGTTSAYPHMKHIMPLMIGILLGGRFSVWLMVMWLVYSAEANEVGAKNLSCVLTVYYMDLFELILYITFIFIVQEEVFKKIISTIIIIIKTKPTYVIFLITLHLVGGAEALNMEAMLNYVVEQPTWDSQILSIAVTYFKYIFLTLCIMLHTDSCIKYVYRALFFIHILTLTYLGTIDAFSCRILTYLNLVFKLILLILGKMLNYIDARKLEDYNLVVKMFQTPSKYRRKNKAVEERELLKKKEIIKANRDFVSIDINIVQVVRAIITSLVFSIYKPLICLETFLNCLLVILLENRKSIVRGRTLIQEVIALSYVLLSGINGKTMKQVITSLITGHEFKVMKHTIRNRILRKYWESDSEIFNSSLKQLCRIEVDKKITLENITRGCCGMPFGAKQLPIIAKKNNCIMTGDYGLSLKVFEEEQWKVLGPGCVPRVSRVIENKFSKLEKLEAFFGIEPTKIPRSPISNNLKLYRVQRGFNQGWAYTTPTGVSSDYHVTGEKNLMVCTEAGKGRFILQSSNQEKDETEYGMKADTLIGEQVLCYSFNPEATNVKGEIGAVIFLKKINNAWTIVTEEGNQAYYSVNTLKGWSGLPIFTVSTSQLVGRIKSAKVNEDNLTEVLIDNKRLDKAIDADLQSTVFFLKTMKGGTFKNVTLGTGAGKSTELPKEVLLSIGPSKAILVLMPLRAPTESVALYMSRKYPQIKFSLRVGEHKEGDCSTGVTYATYGYMCQMSTNSMKQFLLNFSYVFLDEYHVASPEQISVISKLYKNRPDHLKVVAMSATPPGMVSNTGRKFDIEEIGTATIEKGKECKRNRFACAGLQIPIEEKTKNNLVFVASKDEADEIAYNLQTEEGINAISFYSGKDPKTLEQQIATQPYTIVATNAIESGITCPDLDNVIDTMFKYEKIAELNATLPCINTRLVKKRITVEEQGQRKGRVGRQKRGKYYYPCGCAASGSRDINFSIIQSQYYGLIEQINITEEFQQMNEDWGLYEVNEVDLQIMSILNKSILTPLTVVENQILQRSTHPEKIELMYNRLLNSVPLVFPEIKDGQVTNNYITHNLSQSTKVRTENPSMVYIMHQEELAITALGLEVEPEPTNLPPQLAACIDEIEKYTHLNGQFEKLLVGAMAGYLGYKYLSRHHIPWVRTTYDYEIVPVEDTYEYMCPLSEVITDSPKESTRNRKENKKEELNANEVLEKINKIKDHVINYYKSVIPCLSNNENYLDWWERLKKYLAESGTDIAQVAGWGIHTVLHDSVKARMGDEVATAVMILKYMAFGSTSIPDMIRQIAIDTIIYYITNTPKFEGDEEAKKKGKKLIIEILISNLCMYAYKIGFNLSVDTIKKIVTPYFPTMGKIIQMIKPNFFEGTLSMATTTYRIFLSVKTGKNQGLMTQFLSTGIEILSMNPVSILCGLVMGLSLSVLHTLLESSDNKKNLLIKLAIKNFVDQSALDEIEKLETSKIIFAILEGFSICANPLRAVALLYLVYYKNLSYGEALTIMSGKSVILLIISEALQILGYTDENIVQFNGNIIDQMMDKLTEIFKKIANTIKRKVRPSIPYYYCKHWQTDPRVQGPENYDEVLVECPCGAWKRYLKDDSGIHPIEGETSGCRNFLLWDPNFEYPDPSAYTYKFCGQKVRGKVNLIGNDIIYGKWGKFIKIDVRNDKRTITHTSHATMSNEEIKGILDSPDYFKVGKVEFTQAKLDRDLMKRDIVVKFKQYNYFWKAKKGFYVSDDLRIDWILNTSIKKEEIINWDLYEGGTHQVLHYNVRVCSPLKPYKEMVCSLSHTARGGYHINGYKSWIFTKEKFNFECHHDETLSVEEDEIPEMEELEEPKLPCLHLDTKYPIDNLCKDFNIMTEEEMLLMVKIMKKGVILGTQTIISQKIDKTSTQLVVLTDGDVAYHPGLKKVNTEAEIYISMDLGHNVIKEETVEGQNDMQQEAEDLQESLDTLEDNLPVDPEMPELESSHNTSSDWSTVSTTEDENPEIELVIITRDGVKSYFIEDEEQIKEHVVLPYTVISKTTKQIQIKVEYNKIRELVGSKKADVPMLTGLIREAMQTLEPNETKFKNPSYPAEVIALGNLRPVSPIKLRDGKIVCVRERITAWEALSIIRTEKTIKQLELINVDIKKYQKLFNINALQNSSLNLINSIKVGKVAGRELYRVETNVPNKEICRTLTLTGVDVGKLPVVRAVTEKARFHSSILEKIDKHENRQRGDSHSLMWLAFEATADKKWKGRLDEISKEQLETNINRQGAVGFFEKYKNVGDIMDNHWSEVEKTVDNIRKKKHVYYETAMPKNEKRDVLSDWMEEDYVQEKKPRVIQYPDAVTRLATIKVMYNWVKQQPKLIPGYEGKTPIFEIFNKVKKNWDSYQRPAAICFDTKAWDTQVTSKDLELIMKIHKYYYKKKNHSFIENLCDYMKNPLVVTVDGELFFRNGQRGSGQPDTSAGNSMLNYLTMMVTVHLCTGIPIKMVNKMVSIHICGDDGFLITELGIAEKIKDKGLMILQELGKPQKLVEASKMKMVTSFEELEFCSHKPIKVRIKGKGEVWMPARDTSVILGKMSTKLSESSTRAGLDYEKQVAFSFLLLYPWNPYIRRLSLYILSLGKTKNEIKDQNIVYHYQGDPIAAFEEVWGFQPQQIEFVYPQDLARYNYSMSWLGAWKRKSTEKLNNLALNIAKVSENAPVLADRLISRKLNTNYKPGVGNLVVVRPWEELEFKKCIFKREDDYNLIRKFLKLLSHFGRLKFEKFL</sequence>
<evidence type="ECO:0000256" key="8">
    <source>
        <dbReference type="ARBA" id="ARBA00022482"/>
    </source>
</evidence>
<keyword evidence="41" id="KW-0407">Ion channel</keyword>
<evidence type="ECO:0000256" key="11">
    <source>
        <dbReference type="ARBA" id="ARBA00022510"/>
    </source>
</evidence>
<evidence type="ECO:0000256" key="31">
    <source>
        <dbReference type="ARBA" id="ARBA00023039"/>
    </source>
</evidence>
<evidence type="ECO:0000256" key="1">
    <source>
        <dbReference type="ARBA" id="ARBA00001160"/>
    </source>
</evidence>
<dbReference type="GO" id="GO:0017111">
    <property type="term" value="F:ribonucleoside triphosphate phosphatase activity"/>
    <property type="evidence" value="ECO:0007669"/>
    <property type="project" value="UniProtKB-EC"/>
</dbReference>
<dbReference type="SUPFAM" id="SSF55895">
    <property type="entry name" value="Ribonuclease Rh-like"/>
    <property type="match status" value="1"/>
</dbReference>